<comment type="cofactor">
    <cofactor evidence="1">
        <name>Zn(2+)</name>
        <dbReference type="ChEBI" id="CHEBI:29105"/>
    </cofactor>
</comment>
<keyword evidence="3" id="KW-0378">Hydrolase</keyword>
<dbReference type="Proteomes" id="UP000887575">
    <property type="component" value="Unassembled WGS sequence"/>
</dbReference>
<keyword evidence="4" id="KW-0862">Zinc</keyword>
<dbReference type="InterPro" id="IPR032466">
    <property type="entry name" value="Metal_Hydrolase"/>
</dbReference>
<evidence type="ECO:0000259" key="5">
    <source>
        <dbReference type="Pfam" id="PF01979"/>
    </source>
</evidence>
<proteinExistence type="predicted"/>
<evidence type="ECO:0000256" key="4">
    <source>
        <dbReference type="ARBA" id="ARBA00022833"/>
    </source>
</evidence>
<dbReference type="InterPro" id="IPR006680">
    <property type="entry name" value="Amidohydro-rel"/>
</dbReference>
<dbReference type="WBParaSite" id="MBELARI_LOCUS6390">
    <property type="protein sequence ID" value="MBELARI_LOCUS6390"/>
    <property type="gene ID" value="MBELARI_LOCUS6390"/>
</dbReference>
<evidence type="ECO:0000256" key="2">
    <source>
        <dbReference type="ARBA" id="ARBA00022723"/>
    </source>
</evidence>
<name>A0AAF3JAA2_9BILA</name>
<dbReference type="PANTHER" id="PTHR11271">
    <property type="entry name" value="GUANINE DEAMINASE"/>
    <property type="match status" value="1"/>
</dbReference>
<dbReference type="Pfam" id="PF01979">
    <property type="entry name" value="Amidohydro_1"/>
    <property type="match status" value="1"/>
</dbReference>
<keyword evidence="6" id="KW-1185">Reference proteome</keyword>
<dbReference type="SUPFAM" id="SSF51338">
    <property type="entry name" value="Composite domain of metallo-dependent hydrolases"/>
    <property type="match status" value="1"/>
</dbReference>
<dbReference type="PANTHER" id="PTHR11271:SF48">
    <property type="entry name" value="AMIDOHYDROLASE-RELATED DOMAIN-CONTAINING PROTEIN"/>
    <property type="match status" value="1"/>
</dbReference>
<sequence>MISLSNSIICPKLVWIGDKFQEGISIRIDSDGNIAEIGKGICGTDKVIWSNEALIPGFVNTHSHAFHRHLRGRSEIGDESGDTFWRWRDNMYGLVDEIDWETMKRLCKSTFQEMINAGITTVGEFHYVHHGEKRFDLDSAVIEAAREAGIRMCLLTTLYQRAGFDTPTPHPIQKKRFISDYDEFLSHVRSLKALENETISIGVAAHSARAVPFEKITSLWEWANDERVPFHIHLEEQPKECVDCQKYLGTKETPMDLILKSIVPNQLFTGVHNTYTSEENMSKLAKLGANVSICPCTEGYLGDGIPKISTKTHLSFGTDCNNRICFLEEIRWAAFTQHVKHNSRNVAGLSASRLMHYATIGGARSLNLEDKVGSFELGKAFDFVSFSLNSPLLDGLQSDELIDGIVFSTGNREISKVGVQGKLLVDSK</sequence>
<reference evidence="7" key="1">
    <citation type="submission" date="2024-02" db="UniProtKB">
        <authorList>
            <consortium name="WormBaseParasite"/>
        </authorList>
    </citation>
    <scope>IDENTIFICATION</scope>
</reference>
<accession>A0AAF3JAA2</accession>
<evidence type="ECO:0000256" key="3">
    <source>
        <dbReference type="ARBA" id="ARBA00022801"/>
    </source>
</evidence>
<dbReference type="InterPro" id="IPR051607">
    <property type="entry name" value="Metallo-dep_hydrolases"/>
</dbReference>
<feature type="domain" description="Amidohydrolase-related" evidence="5">
    <location>
        <begin position="54"/>
        <end position="423"/>
    </location>
</feature>
<dbReference type="GO" id="GO:0046872">
    <property type="term" value="F:metal ion binding"/>
    <property type="evidence" value="ECO:0007669"/>
    <property type="project" value="UniProtKB-KW"/>
</dbReference>
<keyword evidence="2" id="KW-0479">Metal-binding</keyword>
<evidence type="ECO:0000313" key="6">
    <source>
        <dbReference type="Proteomes" id="UP000887575"/>
    </source>
</evidence>
<dbReference type="GO" id="GO:0019239">
    <property type="term" value="F:deaminase activity"/>
    <property type="evidence" value="ECO:0007669"/>
    <property type="project" value="TreeGrafter"/>
</dbReference>
<evidence type="ECO:0000256" key="1">
    <source>
        <dbReference type="ARBA" id="ARBA00001947"/>
    </source>
</evidence>
<dbReference type="GO" id="GO:0005829">
    <property type="term" value="C:cytosol"/>
    <property type="evidence" value="ECO:0007669"/>
    <property type="project" value="TreeGrafter"/>
</dbReference>
<dbReference type="Gene3D" id="2.30.40.10">
    <property type="entry name" value="Urease, subunit C, domain 1"/>
    <property type="match status" value="1"/>
</dbReference>
<dbReference type="InterPro" id="IPR011059">
    <property type="entry name" value="Metal-dep_hydrolase_composite"/>
</dbReference>
<dbReference type="SUPFAM" id="SSF51556">
    <property type="entry name" value="Metallo-dependent hydrolases"/>
    <property type="match status" value="1"/>
</dbReference>
<evidence type="ECO:0000313" key="7">
    <source>
        <dbReference type="WBParaSite" id="MBELARI_LOCUS6390"/>
    </source>
</evidence>
<protein>
    <submittedName>
        <fullName evidence="7">Amidohydrolase-related domain-containing protein</fullName>
    </submittedName>
</protein>
<organism evidence="6 7">
    <name type="scientific">Mesorhabditis belari</name>
    <dbReference type="NCBI Taxonomy" id="2138241"/>
    <lineage>
        <taxon>Eukaryota</taxon>
        <taxon>Metazoa</taxon>
        <taxon>Ecdysozoa</taxon>
        <taxon>Nematoda</taxon>
        <taxon>Chromadorea</taxon>
        <taxon>Rhabditida</taxon>
        <taxon>Rhabditina</taxon>
        <taxon>Rhabditomorpha</taxon>
        <taxon>Rhabditoidea</taxon>
        <taxon>Rhabditidae</taxon>
        <taxon>Mesorhabditinae</taxon>
        <taxon>Mesorhabditis</taxon>
    </lineage>
</organism>
<dbReference type="AlphaFoldDB" id="A0AAF3JAA2"/>
<dbReference type="Gene3D" id="3.20.20.140">
    <property type="entry name" value="Metal-dependent hydrolases"/>
    <property type="match status" value="1"/>
</dbReference>